<dbReference type="GO" id="GO:0030145">
    <property type="term" value="F:manganese ion binding"/>
    <property type="evidence" value="ECO:0007669"/>
    <property type="project" value="UniProtKB-UniRule"/>
</dbReference>
<comment type="catalytic activity">
    <reaction evidence="8">
        <text>L-tyrosyl-[protein] + ATP = O-(5'-adenylyl)-L-tyrosyl-[protein] + diphosphate</text>
        <dbReference type="Rhea" id="RHEA:54288"/>
        <dbReference type="Rhea" id="RHEA-COMP:10136"/>
        <dbReference type="Rhea" id="RHEA-COMP:13846"/>
        <dbReference type="ChEBI" id="CHEBI:30616"/>
        <dbReference type="ChEBI" id="CHEBI:33019"/>
        <dbReference type="ChEBI" id="CHEBI:46858"/>
        <dbReference type="ChEBI" id="CHEBI:83624"/>
        <dbReference type="EC" id="2.7.7.108"/>
    </reaction>
</comment>
<evidence type="ECO:0000313" key="9">
    <source>
        <dbReference type="EMBL" id="KAA0875166.1"/>
    </source>
</evidence>
<feature type="binding site" evidence="8">
    <location>
        <position position="93"/>
    </location>
    <ligand>
        <name>ATP</name>
        <dbReference type="ChEBI" id="CHEBI:30616"/>
    </ligand>
</feature>
<comment type="cofactor">
    <cofactor evidence="8">
        <name>Mg(2+)</name>
        <dbReference type="ChEBI" id="CHEBI:18420"/>
    </cofactor>
    <cofactor evidence="8">
        <name>Mn(2+)</name>
        <dbReference type="ChEBI" id="CHEBI:29035"/>
    </cofactor>
</comment>
<dbReference type="EC" id="2.7.7.-" evidence="8"/>
<comment type="catalytic activity">
    <reaction evidence="8">
        <text>L-seryl-[protein] + ATP = 3-O-(5'-adenylyl)-L-seryl-[protein] + diphosphate</text>
        <dbReference type="Rhea" id="RHEA:58120"/>
        <dbReference type="Rhea" id="RHEA-COMP:9863"/>
        <dbReference type="Rhea" id="RHEA-COMP:15073"/>
        <dbReference type="ChEBI" id="CHEBI:29999"/>
        <dbReference type="ChEBI" id="CHEBI:30616"/>
        <dbReference type="ChEBI" id="CHEBI:33019"/>
        <dbReference type="ChEBI" id="CHEBI:142516"/>
        <dbReference type="EC" id="2.7.7.108"/>
    </reaction>
</comment>
<dbReference type="EC" id="2.7.7.108" evidence="8"/>
<evidence type="ECO:0000256" key="6">
    <source>
        <dbReference type="ARBA" id="ARBA00022840"/>
    </source>
</evidence>
<proteinExistence type="inferred from homology"/>
<comment type="similarity">
    <text evidence="1 8">Belongs to the SELO family.</text>
</comment>
<dbReference type="GO" id="GO:0005524">
    <property type="term" value="F:ATP binding"/>
    <property type="evidence" value="ECO:0007669"/>
    <property type="project" value="UniProtKB-UniRule"/>
</dbReference>
<comment type="caution">
    <text evidence="9">The sequence shown here is derived from an EMBL/GenBank/DDBJ whole genome shotgun (WGS) entry which is preliminary data.</text>
</comment>
<dbReference type="OrthoDB" id="9776281at2"/>
<feature type="binding site" evidence="8">
    <location>
        <position position="96"/>
    </location>
    <ligand>
        <name>ATP</name>
        <dbReference type="ChEBI" id="CHEBI:30616"/>
    </ligand>
</feature>
<dbReference type="InterPro" id="IPR003846">
    <property type="entry name" value="SelO"/>
</dbReference>
<comment type="catalytic activity">
    <reaction evidence="8">
        <text>L-threonyl-[protein] + ATP = 3-O-(5'-adenylyl)-L-threonyl-[protein] + diphosphate</text>
        <dbReference type="Rhea" id="RHEA:54292"/>
        <dbReference type="Rhea" id="RHEA-COMP:11060"/>
        <dbReference type="Rhea" id="RHEA-COMP:13847"/>
        <dbReference type="ChEBI" id="CHEBI:30013"/>
        <dbReference type="ChEBI" id="CHEBI:30616"/>
        <dbReference type="ChEBI" id="CHEBI:33019"/>
        <dbReference type="ChEBI" id="CHEBI:138113"/>
        <dbReference type="EC" id="2.7.7.108"/>
    </reaction>
</comment>
<accession>A0A5A9W341</accession>
<dbReference type="EMBL" id="SMRS01000004">
    <property type="protein sequence ID" value="KAA0875166.1"/>
    <property type="molecule type" value="Genomic_DNA"/>
</dbReference>
<feature type="binding site" evidence="8">
    <location>
        <position position="95"/>
    </location>
    <ligand>
        <name>ATP</name>
        <dbReference type="ChEBI" id="CHEBI:30616"/>
    </ligand>
</feature>
<keyword evidence="3 8" id="KW-0548">Nucleotidyltransferase</keyword>
<comment type="function">
    <text evidence="8">Nucleotidyltransferase involved in the post-translational modification of proteins. It can catalyze the addition of adenosine monophosphate (AMP) or uridine monophosphate (UMP) to a protein, resulting in modifications known as AMPylation and UMPylation.</text>
</comment>
<feature type="binding site" evidence="8">
    <location>
        <position position="186"/>
    </location>
    <ligand>
        <name>ATP</name>
        <dbReference type="ChEBI" id="CHEBI:30616"/>
    </ligand>
</feature>
<comment type="catalytic activity">
    <reaction evidence="8">
        <text>L-histidyl-[protein] + UTP = N(tele)-(5'-uridylyl)-L-histidyl-[protein] + diphosphate</text>
        <dbReference type="Rhea" id="RHEA:83891"/>
        <dbReference type="Rhea" id="RHEA-COMP:9745"/>
        <dbReference type="Rhea" id="RHEA-COMP:20239"/>
        <dbReference type="ChEBI" id="CHEBI:29979"/>
        <dbReference type="ChEBI" id="CHEBI:33019"/>
        <dbReference type="ChEBI" id="CHEBI:46398"/>
        <dbReference type="ChEBI" id="CHEBI:233474"/>
    </reaction>
</comment>
<evidence type="ECO:0000256" key="7">
    <source>
        <dbReference type="ARBA" id="ARBA00022842"/>
    </source>
</evidence>
<dbReference type="GO" id="GO:0070733">
    <property type="term" value="F:AMPylase activity"/>
    <property type="evidence" value="ECO:0007669"/>
    <property type="project" value="UniProtKB-EC"/>
</dbReference>
<keyword evidence="2 8" id="KW-0808">Transferase</keyword>
<evidence type="ECO:0000256" key="3">
    <source>
        <dbReference type="ARBA" id="ARBA00022695"/>
    </source>
</evidence>
<evidence type="ECO:0000256" key="5">
    <source>
        <dbReference type="ARBA" id="ARBA00022741"/>
    </source>
</evidence>
<keyword evidence="8" id="KW-0464">Manganese</keyword>
<feature type="binding site" evidence="8">
    <location>
        <position position="179"/>
    </location>
    <ligand>
        <name>ATP</name>
        <dbReference type="ChEBI" id="CHEBI:30616"/>
    </ligand>
</feature>
<dbReference type="Proteomes" id="UP000325302">
    <property type="component" value="Unassembled WGS sequence"/>
</dbReference>
<feature type="binding site" evidence="8">
    <location>
        <position position="129"/>
    </location>
    <ligand>
        <name>ATP</name>
        <dbReference type="ChEBI" id="CHEBI:30616"/>
    </ligand>
</feature>
<comment type="catalytic activity">
    <reaction evidence="8">
        <text>L-tyrosyl-[protein] + UTP = O-(5'-uridylyl)-L-tyrosyl-[protein] + diphosphate</text>
        <dbReference type="Rhea" id="RHEA:83887"/>
        <dbReference type="Rhea" id="RHEA-COMP:10136"/>
        <dbReference type="Rhea" id="RHEA-COMP:20238"/>
        <dbReference type="ChEBI" id="CHEBI:33019"/>
        <dbReference type="ChEBI" id="CHEBI:46398"/>
        <dbReference type="ChEBI" id="CHEBI:46858"/>
        <dbReference type="ChEBI" id="CHEBI:90602"/>
    </reaction>
</comment>
<dbReference type="PANTHER" id="PTHR32057">
    <property type="entry name" value="PROTEIN ADENYLYLTRANSFERASE SELO, MITOCHONDRIAL"/>
    <property type="match status" value="1"/>
</dbReference>
<name>A0A5A9W341_9GAMM</name>
<gene>
    <name evidence="8" type="primary">ydiU</name>
    <name evidence="8" type="synonym">selO</name>
    <name evidence="9" type="ORF">E1H14_07020</name>
</gene>
<evidence type="ECO:0000256" key="4">
    <source>
        <dbReference type="ARBA" id="ARBA00022723"/>
    </source>
</evidence>
<dbReference type="HAMAP" id="MF_00692">
    <property type="entry name" value="SelO"/>
    <property type="match status" value="1"/>
</dbReference>
<dbReference type="PANTHER" id="PTHR32057:SF14">
    <property type="entry name" value="PROTEIN ADENYLYLTRANSFERASE SELO, MITOCHONDRIAL"/>
    <property type="match status" value="1"/>
</dbReference>
<dbReference type="NCBIfam" id="NF000658">
    <property type="entry name" value="PRK00029.1"/>
    <property type="match status" value="1"/>
</dbReference>
<feature type="binding site" evidence="8">
    <location>
        <position position="256"/>
    </location>
    <ligand>
        <name>Mg(2+)</name>
        <dbReference type="ChEBI" id="CHEBI:18420"/>
    </ligand>
</feature>
<evidence type="ECO:0000256" key="1">
    <source>
        <dbReference type="ARBA" id="ARBA00009747"/>
    </source>
</evidence>
<keyword evidence="7 8" id="KW-0460">Magnesium</keyword>
<keyword evidence="6 8" id="KW-0067">ATP-binding</keyword>
<feature type="active site" description="Proton acceptor" evidence="8">
    <location>
        <position position="255"/>
    </location>
</feature>
<feature type="binding site" evidence="8">
    <location>
        <position position="265"/>
    </location>
    <ligand>
        <name>Mg(2+)</name>
        <dbReference type="ChEBI" id="CHEBI:18420"/>
    </ligand>
</feature>
<protein>
    <recommendedName>
        <fullName evidence="8">Protein nucleotidyltransferase YdiU</fullName>
        <ecNumber evidence="8">2.7.7.-</ecNumber>
    </recommendedName>
    <alternativeName>
        <fullName evidence="8">Protein adenylyltransferase YdiU</fullName>
        <ecNumber evidence="8">2.7.7.108</ecNumber>
    </alternativeName>
    <alternativeName>
        <fullName evidence="8">Protein uridylyltransferase YdiU</fullName>
        <ecNumber evidence="8">2.7.7.-</ecNumber>
    </alternativeName>
</protein>
<keyword evidence="5 8" id="KW-0547">Nucleotide-binding</keyword>
<dbReference type="RefSeq" id="WP_149390746.1">
    <property type="nucleotide sequence ID" value="NZ_SMRS01000004.1"/>
</dbReference>
<evidence type="ECO:0000256" key="2">
    <source>
        <dbReference type="ARBA" id="ARBA00022679"/>
    </source>
</evidence>
<evidence type="ECO:0000256" key="8">
    <source>
        <dbReference type="HAMAP-Rule" id="MF_00692"/>
    </source>
</evidence>
<feature type="binding site" evidence="8">
    <location>
        <position position="116"/>
    </location>
    <ligand>
        <name>ATP</name>
        <dbReference type="ChEBI" id="CHEBI:30616"/>
    </ligand>
</feature>
<dbReference type="AlphaFoldDB" id="A0A5A9W341"/>
<feature type="binding site" evidence="8">
    <location>
        <position position="265"/>
    </location>
    <ligand>
        <name>ATP</name>
        <dbReference type="ChEBI" id="CHEBI:30616"/>
    </ligand>
</feature>
<evidence type="ECO:0000313" key="10">
    <source>
        <dbReference type="Proteomes" id="UP000325302"/>
    </source>
</evidence>
<keyword evidence="4 8" id="KW-0479">Metal-binding</keyword>
<dbReference type="GO" id="GO:0000287">
    <property type="term" value="F:magnesium ion binding"/>
    <property type="evidence" value="ECO:0007669"/>
    <property type="project" value="UniProtKB-UniRule"/>
</dbReference>
<keyword evidence="10" id="KW-1185">Reference proteome</keyword>
<sequence>MTGKRRLEHLNFDNSYARLPESWFHSIEPQPLKHAHLISFNPRVAEHLDLDACQTQPQDLAHYFGGEGRLPGTQPLAMKYAGHQFGYYNPDLGDGRGVLLGEVVNQAGQRWDLHLKGSGKTAFSRFGDGRAVLRSSIREYLVSEAMYGLQIPSTSALCLVGSESYTQRLGMEPCAMVLRVTPCHIRFGHFEHFYYQKRIPELQQLLDYCLSRFYPQYQQAEQPYLAFFTEVARRSARLVAQWQSYGFVHGVMNTDNMSILGETFDYGPFTFLDAYDPSHISNKNDDTGRYAFFRQPAVMLWNLACLAQTLLPFIAREALESILEAFNDQQHTYELEIKAQRLGLHDCDAKAAELVTELWAWFKQEAVDVTRFLACLSQVPATELTTSVELMSFATQGKARLQAWLLAYQARLAQQSLPEPQRLAQMQAVNPRYILRNYMAEEAIRAATEGDYRLVNQLLALLRDPYRESSDLAHYAEPPPNWAAAICLTCSS</sequence>
<reference evidence="9 10" key="1">
    <citation type="submission" date="2019-03" db="EMBL/GenBank/DDBJ databases">
        <title>Nitrincola sp. nov. isolated from an Indian soda lake.</title>
        <authorList>
            <person name="Joshi A."/>
            <person name="Thite S.V."/>
            <person name="Joseph N."/>
            <person name="Dhotre D."/>
            <person name="Moorthy M."/>
            <person name="Shouche Y.S."/>
        </authorList>
    </citation>
    <scope>NUCLEOTIDE SEQUENCE [LARGE SCALE GENOMIC DNA]</scope>
    <source>
        <strain evidence="9 10">MEB193</strain>
    </source>
</reference>
<dbReference type="Pfam" id="PF02696">
    <property type="entry name" value="SelO"/>
    <property type="match status" value="1"/>
</dbReference>
<comment type="catalytic activity">
    <reaction evidence="8">
        <text>L-seryl-[protein] + UTP = O-(5'-uridylyl)-L-seryl-[protein] + diphosphate</text>
        <dbReference type="Rhea" id="RHEA:64604"/>
        <dbReference type="Rhea" id="RHEA-COMP:9863"/>
        <dbReference type="Rhea" id="RHEA-COMP:16635"/>
        <dbReference type="ChEBI" id="CHEBI:29999"/>
        <dbReference type="ChEBI" id="CHEBI:33019"/>
        <dbReference type="ChEBI" id="CHEBI:46398"/>
        <dbReference type="ChEBI" id="CHEBI:156051"/>
    </reaction>
</comment>
<feature type="binding site" evidence="8">
    <location>
        <position position="128"/>
    </location>
    <ligand>
        <name>ATP</name>
        <dbReference type="ChEBI" id="CHEBI:30616"/>
    </ligand>
</feature>
<organism evidence="9 10">
    <name type="scientific">Nitrincola tapanii</name>
    <dbReference type="NCBI Taxonomy" id="1708751"/>
    <lineage>
        <taxon>Bacteria</taxon>
        <taxon>Pseudomonadati</taxon>
        <taxon>Pseudomonadota</taxon>
        <taxon>Gammaproteobacteria</taxon>
        <taxon>Oceanospirillales</taxon>
        <taxon>Oceanospirillaceae</taxon>
        <taxon>Nitrincola</taxon>
    </lineage>
</organism>